<evidence type="ECO:0000256" key="1">
    <source>
        <dbReference type="SAM" id="SignalP"/>
    </source>
</evidence>
<dbReference type="InterPro" id="IPR036249">
    <property type="entry name" value="Thioredoxin-like_sf"/>
</dbReference>
<dbReference type="Gene3D" id="3.40.30.10">
    <property type="entry name" value="Glutaredoxin"/>
    <property type="match status" value="1"/>
</dbReference>
<dbReference type="PANTHER" id="PTHR32234:SF0">
    <property type="entry name" value="THIOL:DISULFIDE INTERCHANGE PROTEIN DSBD"/>
    <property type="match status" value="1"/>
</dbReference>
<dbReference type="CDD" id="cd02947">
    <property type="entry name" value="TRX_family"/>
    <property type="match status" value="1"/>
</dbReference>
<dbReference type="InterPro" id="IPR013766">
    <property type="entry name" value="Thioredoxin_domain"/>
</dbReference>
<feature type="chain" id="PRO_5045862443" description="Thioredoxin domain-containing protein" evidence="1">
    <location>
        <begin position="19"/>
        <end position="431"/>
    </location>
</feature>
<dbReference type="Pfam" id="PF13899">
    <property type="entry name" value="Thioredoxin_7"/>
    <property type="match status" value="1"/>
</dbReference>
<organism evidence="3 4">
    <name type="scientific">Dokdonella soli</name>
    <dbReference type="NCBI Taxonomy" id="529810"/>
    <lineage>
        <taxon>Bacteria</taxon>
        <taxon>Pseudomonadati</taxon>
        <taxon>Pseudomonadota</taxon>
        <taxon>Gammaproteobacteria</taxon>
        <taxon>Lysobacterales</taxon>
        <taxon>Rhodanobacteraceae</taxon>
        <taxon>Dokdonella</taxon>
    </lineage>
</organism>
<evidence type="ECO:0000259" key="2">
    <source>
        <dbReference type="PROSITE" id="PS51352"/>
    </source>
</evidence>
<dbReference type="PANTHER" id="PTHR32234">
    <property type="entry name" value="THIOL:DISULFIDE INTERCHANGE PROTEIN DSBD"/>
    <property type="match status" value="1"/>
</dbReference>
<sequence length="431" mass="46504">MKPIRPLLALAFVGSLHAAEPVSSVDAALAKAKKAHAPVLIDFSAPWCYSCYFMATHVLNGKEWKAVEAKTVVAEVDADSPDGAAWMKKLEVKALPAYVVLNENGDELGRILAEQPREKFYPNLDGIIAGASTLDDFKRKAAAGSFDAVATVLGSYQARGEGRAGLDWYKGLQENVQAAAGSNHYVALWLDRLELARAANAKDDAGVVAAAKRVLAGDIDCDRPYVVDQLLEASEKLPKAERTALLAPQKIALDAMLSKQVFIAKPACADQRSTVITTADVDAALGDSASESAVLDRAIGAARGQLGANLGKDRNLADNLRVYLARAKRTDELDALYPKLIAAYPDDYVYPYRYGRSLLERGQPAAALLLLEKAADKAYGENRLAVAMQRVKALKALKRQDDAEKVVADVLEQNGQWFPEQVAKLKDALKS</sequence>
<dbReference type="EMBL" id="BAAAEU010000010">
    <property type="protein sequence ID" value="GAA0716228.1"/>
    <property type="molecule type" value="Genomic_DNA"/>
</dbReference>
<feature type="signal peptide" evidence="1">
    <location>
        <begin position="1"/>
        <end position="18"/>
    </location>
</feature>
<name>A0ABN1IKK0_9GAMM</name>
<keyword evidence="1" id="KW-0732">Signal</keyword>
<keyword evidence="4" id="KW-1185">Reference proteome</keyword>
<dbReference type="Proteomes" id="UP001501523">
    <property type="component" value="Unassembled WGS sequence"/>
</dbReference>
<dbReference type="InterPro" id="IPR011990">
    <property type="entry name" value="TPR-like_helical_dom_sf"/>
</dbReference>
<comment type="caution">
    <text evidence="3">The sequence shown here is derived from an EMBL/GenBank/DDBJ whole genome shotgun (WGS) entry which is preliminary data.</text>
</comment>
<protein>
    <recommendedName>
        <fullName evidence="2">Thioredoxin domain-containing protein</fullName>
    </recommendedName>
</protein>
<reference evidence="3 4" key="1">
    <citation type="journal article" date="2019" name="Int. J. Syst. Evol. Microbiol.">
        <title>The Global Catalogue of Microorganisms (GCM) 10K type strain sequencing project: providing services to taxonomists for standard genome sequencing and annotation.</title>
        <authorList>
            <consortium name="The Broad Institute Genomics Platform"/>
            <consortium name="The Broad Institute Genome Sequencing Center for Infectious Disease"/>
            <person name="Wu L."/>
            <person name="Ma J."/>
        </authorList>
    </citation>
    <scope>NUCLEOTIDE SEQUENCE [LARGE SCALE GENOMIC DNA]</scope>
    <source>
        <strain evidence="3 4">JCM 15421</strain>
    </source>
</reference>
<feature type="domain" description="Thioredoxin" evidence="2">
    <location>
        <begin position="1"/>
        <end position="129"/>
    </location>
</feature>
<dbReference type="PROSITE" id="PS51352">
    <property type="entry name" value="THIOREDOXIN_2"/>
    <property type="match status" value="1"/>
</dbReference>
<dbReference type="RefSeq" id="WP_343791078.1">
    <property type="nucleotide sequence ID" value="NZ_BAAAEU010000010.1"/>
</dbReference>
<accession>A0ABN1IKK0</accession>
<evidence type="ECO:0000313" key="4">
    <source>
        <dbReference type="Proteomes" id="UP001501523"/>
    </source>
</evidence>
<dbReference type="SUPFAM" id="SSF52833">
    <property type="entry name" value="Thioredoxin-like"/>
    <property type="match status" value="1"/>
</dbReference>
<dbReference type="SUPFAM" id="SSF48452">
    <property type="entry name" value="TPR-like"/>
    <property type="match status" value="1"/>
</dbReference>
<proteinExistence type="predicted"/>
<evidence type="ECO:0000313" key="3">
    <source>
        <dbReference type="EMBL" id="GAA0716228.1"/>
    </source>
</evidence>
<gene>
    <name evidence="3" type="ORF">GCM10009105_22450</name>
</gene>